<feature type="compositionally biased region" description="Basic and acidic residues" evidence="1">
    <location>
        <begin position="96"/>
        <end position="111"/>
    </location>
</feature>
<proteinExistence type="predicted"/>
<dbReference type="AlphaFoldDB" id="A0A645DM60"/>
<name>A0A645DM60_9ZZZZ</name>
<evidence type="ECO:0000313" key="2">
    <source>
        <dbReference type="EMBL" id="MPM90379.1"/>
    </source>
</evidence>
<protein>
    <submittedName>
        <fullName evidence="2">Uncharacterized protein</fullName>
    </submittedName>
</protein>
<reference evidence="2" key="1">
    <citation type="submission" date="2019-08" db="EMBL/GenBank/DDBJ databases">
        <authorList>
            <person name="Kucharzyk K."/>
            <person name="Murdoch R.W."/>
            <person name="Higgins S."/>
            <person name="Loffler F."/>
        </authorList>
    </citation>
    <scope>NUCLEOTIDE SEQUENCE</scope>
</reference>
<gene>
    <name evidence="2" type="ORF">SDC9_137500</name>
</gene>
<feature type="region of interest" description="Disordered" evidence="1">
    <location>
        <begin position="92"/>
        <end position="129"/>
    </location>
</feature>
<sequence>MGIPESADPAQGREIVVERPVLLHQDDDVLDILDGAGAVGRGDGGGAGDAFLQYGGGDARSRDLEEAATIEVDHGAPSVEGCALANSRCGANSAQRPHDIDLNLGGDRTERPGGMADDSAANRRDSGRPDARLIVVQTLNFSLSRC</sequence>
<organism evidence="2">
    <name type="scientific">bioreactor metagenome</name>
    <dbReference type="NCBI Taxonomy" id="1076179"/>
    <lineage>
        <taxon>unclassified sequences</taxon>
        <taxon>metagenomes</taxon>
        <taxon>ecological metagenomes</taxon>
    </lineage>
</organism>
<accession>A0A645DM60</accession>
<dbReference type="AntiFam" id="ANF00175">
    <property type="entry name" value="Shadow ORF (opposite plcN)"/>
</dbReference>
<dbReference type="EMBL" id="VSSQ01037639">
    <property type="protein sequence ID" value="MPM90379.1"/>
    <property type="molecule type" value="Genomic_DNA"/>
</dbReference>
<feature type="compositionally biased region" description="Basic and acidic residues" evidence="1">
    <location>
        <begin position="120"/>
        <end position="129"/>
    </location>
</feature>
<comment type="caution">
    <text evidence="2">The sequence shown here is derived from an EMBL/GenBank/DDBJ whole genome shotgun (WGS) entry which is preliminary data.</text>
</comment>
<evidence type="ECO:0000256" key="1">
    <source>
        <dbReference type="SAM" id="MobiDB-lite"/>
    </source>
</evidence>